<keyword evidence="1" id="KW-0472">Membrane</keyword>
<dbReference type="Proteomes" id="UP000727857">
    <property type="component" value="Unassembled WGS sequence"/>
</dbReference>
<keyword evidence="1" id="KW-0812">Transmembrane</keyword>
<evidence type="ECO:0000313" key="3">
    <source>
        <dbReference type="Proteomes" id="UP000727857"/>
    </source>
</evidence>
<sequence>MKERDVKKELRKDWREIAPGDRVKNETRRALFGADEAHEYNISAASAKPKRSAKRWAVGAAMAVIVAIVVTSLILWFPRDEGASDDIGGNNTPVTVAYASEYGFSAMSSGIMLLKYDKSAESAVSTLPVGLLFGSGDAESYGNGGGSGNGNGGNMSDDEAVTLINGYMELVESVLAGSGYEVRQQASDRADYKIMLLTDMRDLEGRSSVMRLYYNETLYEAGDDEREYRLSGVMELNGTEYAVEGTRSVEPAEGEEEMEFVARSADGVTVKVELECEADEQEYEYTVYDADGEVIDSFSIETEYEDGRTEVELLIGADRATGIRFYESEHQGGGRMMHGMIVRDGVQRAFSVRVRNNGGRDEQYEYTIGDAEIVLDKDDIFDDFDDMFDDDEDDDEDDD</sequence>
<proteinExistence type="predicted"/>
<evidence type="ECO:0000256" key="1">
    <source>
        <dbReference type="SAM" id="Phobius"/>
    </source>
</evidence>
<feature type="transmembrane region" description="Helical" evidence="1">
    <location>
        <begin position="56"/>
        <end position="77"/>
    </location>
</feature>
<dbReference type="AlphaFoldDB" id="A0A940DH55"/>
<accession>A0A940DH55</accession>
<name>A0A940DH55_9FIRM</name>
<reference evidence="2" key="1">
    <citation type="submission" date="2020-10" db="EMBL/GenBank/DDBJ databases">
        <authorList>
            <person name="Gilroy R."/>
        </authorList>
    </citation>
    <scope>NUCLEOTIDE SEQUENCE</scope>
    <source>
        <strain evidence="2">517</strain>
    </source>
</reference>
<organism evidence="2 3">
    <name type="scientific">Candidatus Stercoripulliclostridium pullicola</name>
    <dbReference type="NCBI Taxonomy" id="2840953"/>
    <lineage>
        <taxon>Bacteria</taxon>
        <taxon>Bacillati</taxon>
        <taxon>Bacillota</taxon>
        <taxon>Clostridia</taxon>
        <taxon>Eubacteriales</taxon>
        <taxon>Candidatus Stercoripulliclostridium</taxon>
    </lineage>
</organism>
<gene>
    <name evidence="2" type="ORF">IAB16_03920</name>
</gene>
<comment type="caution">
    <text evidence="2">The sequence shown here is derived from an EMBL/GenBank/DDBJ whole genome shotgun (WGS) entry which is preliminary data.</text>
</comment>
<protein>
    <submittedName>
        <fullName evidence="2">Uncharacterized protein</fullName>
    </submittedName>
</protein>
<evidence type="ECO:0000313" key="2">
    <source>
        <dbReference type="EMBL" id="MBO8424143.1"/>
    </source>
</evidence>
<dbReference type="EMBL" id="JADINF010000099">
    <property type="protein sequence ID" value="MBO8424143.1"/>
    <property type="molecule type" value="Genomic_DNA"/>
</dbReference>
<keyword evidence="1" id="KW-1133">Transmembrane helix</keyword>
<reference evidence="2" key="2">
    <citation type="journal article" date="2021" name="PeerJ">
        <title>Extensive microbial diversity within the chicken gut microbiome revealed by metagenomics and culture.</title>
        <authorList>
            <person name="Gilroy R."/>
            <person name="Ravi A."/>
            <person name="Getino M."/>
            <person name="Pursley I."/>
            <person name="Horton D.L."/>
            <person name="Alikhan N.F."/>
            <person name="Baker D."/>
            <person name="Gharbi K."/>
            <person name="Hall N."/>
            <person name="Watson M."/>
            <person name="Adriaenssens E.M."/>
            <person name="Foster-Nyarko E."/>
            <person name="Jarju S."/>
            <person name="Secka A."/>
            <person name="Antonio M."/>
            <person name="Oren A."/>
            <person name="Chaudhuri R.R."/>
            <person name="La Ragione R."/>
            <person name="Hildebrand F."/>
            <person name="Pallen M.J."/>
        </authorList>
    </citation>
    <scope>NUCLEOTIDE SEQUENCE</scope>
    <source>
        <strain evidence="2">517</strain>
    </source>
</reference>